<keyword evidence="7" id="KW-1185">Reference proteome</keyword>
<dbReference type="InterPro" id="IPR050397">
    <property type="entry name" value="Env_Response_Regulators"/>
</dbReference>
<dbReference type="SUPFAM" id="SSF46785">
    <property type="entry name" value="Winged helix' DNA-binding domain"/>
    <property type="match status" value="1"/>
</dbReference>
<dbReference type="GO" id="GO:0005829">
    <property type="term" value="C:cytosol"/>
    <property type="evidence" value="ECO:0007669"/>
    <property type="project" value="TreeGrafter"/>
</dbReference>
<dbReference type="CDD" id="cd00092">
    <property type="entry name" value="HTH_CRP"/>
    <property type="match status" value="1"/>
</dbReference>
<proteinExistence type="predicted"/>
<keyword evidence="3" id="KW-0804">Transcription</keyword>
<dbReference type="EMBL" id="JABXXR010000076">
    <property type="protein sequence ID" value="NVN40940.1"/>
    <property type="molecule type" value="Genomic_DNA"/>
</dbReference>
<dbReference type="InterPro" id="IPR018490">
    <property type="entry name" value="cNMP-bd_dom_sf"/>
</dbReference>
<dbReference type="Proteomes" id="UP000585665">
    <property type="component" value="Unassembled WGS sequence"/>
</dbReference>
<dbReference type="SMART" id="SM00419">
    <property type="entry name" value="HTH_CRP"/>
    <property type="match status" value="1"/>
</dbReference>
<keyword evidence="2" id="KW-0238">DNA-binding</keyword>
<dbReference type="AlphaFoldDB" id="A0A850PEQ0"/>
<gene>
    <name evidence="6" type="ORF">HUK82_10245</name>
</gene>
<dbReference type="InterPro" id="IPR036390">
    <property type="entry name" value="WH_DNA-bd_sf"/>
</dbReference>
<accession>A0A850PEQ0</accession>
<feature type="domain" description="HTH crp-type" evidence="5">
    <location>
        <begin position="170"/>
        <end position="240"/>
    </location>
</feature>
<evidence type="ECO:0000256" key="3">
    <source>
        <dbReference type="ARBA" id="ARBA00023163"/>
    </source>
</evidence>
<dbReference type="RefSeq" id="WP_176613867.1">
    <property type="nucleotide sequence ID" value="NZ_JABXXR010000076.1"/>
</dbReference>
<dbReference type="PROSITE" id="PS51063">
    <property type="entry name" value="HTH_CRP_2"/>
    <property type="match status" value="1"/>
</dbReference>
<dbReference type="PROSITE" id="PS00042">
    <property type="entry name" value="HTH_CRP_1"/>
    <property type="match status" value="1"/>
</dbReference>
<dbReference type="GO" id="GO:0003700">
    <property type="term" value="F:DNA-binding transcription factor activity"/>
    <property type="evidence" value="ECO:0007669"/>
    <property type="project" value="InterPro"/>
</dbReference>
<evidence type="ECO:0000256" key="1">
    <source>
        <dbReference type="ARBA" id="ARBA00023015"/>
    </source>
</evidence>
<evidence type="ECO:0000313" key="7">
    <source>
        <dbReference type="Proteomes" id="UP000585665"/>
    </source>
</evidence>
<name>A0A850PEQ0_9PROT</name>
<evidence type="ECO:0000259" key="5">
    <source>
        <dbReference type="PROSITE" id="PS51063"/>
    </source>
</evidence>
<dbReference type="InterPro" id="IPR000595">
    <property type="entry name" value="cNMP-bd_dom"/>
</dbReference>
<dbReference type="PANTHER" id="PTHR24567">
    <property type="entry name" value="CRP FAMILY TRANSCRIPTIONAL REGULATORY PROTEIN"/>
    <property type="match status" value="1"/>
</dbReference>
<sequence>MSDAATHGSLTGLRSCVRPGNRAGGVSQCSRCGARKASVCNAIGDPDLDRLAASVVHMTVPPGCSFIEDGAEATDFFNITSGTAKLFKLLPDGRRQITGFATAGHFLGLAVGDHYAFGAEAIDTVHLCRFSRPRMTRLMDDFPRLERRLLEEASNELVVAQNQMLLLGRKTARERVATFLLERLRNAEEDDVLVLPMTRTDIADYLGLTIETVSRTLSALRKEGLIADAGSHNLRLLDADRLADIAEGDRD</sequence>
<dbReference type="InterPro" id="IPR018335">
    <property type="entry name" value="Tscrpt_reg_HTH_Crp-type_CS"/>
</dbReference>
<dbReference type="InterPro" id="IPR036388">
    <property type="entry name" value="WH-like_DNA-bd_sf"/>
</dbReference>
<dbReference type="Pfam" id="PF13545">
    <property type="entry name" value="HTH_Crp_2"/>
    <property type="match status" value="1"/>
</dbReference>
<comment type="caution">
    <text evidence="6">The sequence shown here is derived from an EMBL/GenBank/DDBJ whole genome shotgun (WGS) entry which is preliminary data.</text>
</comment>
<dbReference type="GO" id="GO:0003677">
    <property type="term" value="F:DNA binding"/>
    <property type="evidence" value="ECO:0007669"/>
    <property type="project" value="UniProtKB-KW"/>
</dbReference>
<dbReference type="SMART" id="SM00100">
    <property type="entry name" value="cNMP"/>
    <property type="match status" value="1"/>
</dbReference>
<keyword evidence="1" id="KW-0805">Transcription regulation</keyword>
<evidence type="ECO:0000256" key="2">
    <source>
        <dbReference type="ARBA" id="ARBA00023125"/>
    </source>
</evidence>
<dbReference type="InterPro" id="IPR014710">
    <property type="entry name" value="RmlC-like_jellyroll"/>
</dbReference>
<feature type="domain" description="Cyclic nucleotide-binding" evidence="4">
    <location>
        <begin position="39"/>
        <end position="156"/>
    </location>
</feature>
<evidence type="ECO:0000313" key="6">
    <source>
        <dbReference type="EMBL" id="NVN40940.1"/>
    </source>
</evidence>
<dbReference type="InterPro" id="IPR012318">
    <property type="entry name" value="HTH_CRP"/>
</dbReference>
<organism evidence="6 7">
    <name type="scientific">Ameyamaea chiangmaiensis</name>
    <dbReference type="NCBI Taxonomy" id="442969"/>
    <lineage>
        <taxon>Bacteria</taxon>
        <taxon>Pseudomonadati</taxon>
        <taxon>Pseudomonadota</taxon>
        <taxon>Alphaproteobacteria</taxon>
        <taxon>Acetobacterales</taxon>
        <taxon>Acetobacteraceae</taxon>
        <taxon>Ameyamaea</taxon>
    </lineage>
</organism>
<reference evidence="6 7" key="1">
    <citation type="submission" date="2020-06" db="EMBL/GenBank/DDBJ databases">
        <title>Description of novel acetic acid bacteria.</title>
        <authorList>
            <person name="Sombolestani A."/>
        </authorList>
    </citation>
    <scope>NUCLEOTIDE SEQUENCE [LARGE SCALE GENOMIC DNA]</scope>
    <source>
        <strain evidence="6 7">LMG 27010</strain>
    </source>
</reference>
<evidence type="ECO:0000259" key="4">
    <source>
        <dbReference type="PROSITE" id="PS50042"/>
    </source>
</evidence>
<dbReference type="PRINTS" id="PR00034">
    <property type="entry name" value="HTHCRP"/>
</dbReference>
<dbReference type="PANTHER" id="PTHR24567:SF75">
    <property type="entry name" value="FUMARATE AND NITRATE REDUCTION REGULATORY PROTEIN"/>
    <property type="match status" value="1"/>
</dbReference>
<dbReference type="PROSITE" id="PS50042">
    <property type="entry name" value="CNMP_BINDING_3"/>
    <property type="match status" value="1"/>
</dbReference>
<protein>
    <submittedName>
        <fullName evidence="6">Helix-turn-helix domain-containing protein</fullName>
    </submittedName>
</protein>
<dbReference type="SUPFAM" id="SSF51206">
    <property type="entry name" value="cAMP-binding domain-like"/>
    <property type="match status" value="1"/>
</dbReference>
<dbReference type="CDD" id="cd00038">
    <property type="entry name" value="CAP_ED"/>
    <property type="match status" value="1"/>
</dbReference>
<dbReference type="Gene3D" id="1.10.10.10">
    <property type="entry name" value="Winged helix-like DNA-binding domain superfamily/Winged helix DNA-binding domain"/>
    <property type="match status" value="1"/>
</dbReference>
<dbReference type="Pfam" id="PF00027">
    <property type="entry name" value="cNMP_binding"/>
    <property type="match status" value="1"/>
</dbReference>
<dbReference type="Gene3D" id="2.60.120.10">
    <property type="entry name" value="Jelly Rolls"/>
    <property type="match status" value="1"/>
</dbReference>